<gene>
    <name evidence="1" type="ORF">SFRICE_030690</name>
</gene>
<name>A0A2H1WPB3_SPOFR</name>
<reference evidence="1" key="1">
    <citation type="submission" date="2016-07" db="EMBL/GenBank/DDBJ databases">
        <authorList>
            <person name="Bretaudeau A."/>
        </authorList>
    </citation>
    <scope>NUCLEOTIDE SEQUENCE</scope>
    <source>
        <strain evidence="1">Rice</strain>
        <tissue evidence="1">Whole body</tissue>
    </source>
</reference>
<accession>A0A2H1WPB3</accession>
<protein>
    <submittedName>
        <fullName evidence="1">SFRICE_030690</fullName>
    </submittedName>
</protein>
<evidence type="ECO:0000313" key="1">
    <source>
        <dbReference type="EMBL" id="SOQ54816.1"/>
    </source>
</evidence>
<proteinExistence type="predicted"/>
<sequence>MLSPKGSIVFFKGVKSFNDSSRLGRDERGCQTLTDKKPPRSKSCFSSRSPVFALEGMWCPEREMKVYLAVEWRRRPFLISTHPY</sequence>
<organism evidence="1">
    <name type="scientific">Spodoptera frugiperda</name>
    <name type="common">Fall armyworm</name>
    <dbReference type="NCBI Taxonomy" id="7108"/>
    <lineage>
        <taxon>Eukaryota</taxon>
        <taxon>Metazoa</taxon>
        <taxon>Ecdysozoa</taxon>
        <taxon>Arthropoda</taxon>
        <taxon>Hexapoda</taxon>
        <taxon>Insecta</taxon>
        <taxon>Pterygota</taxon>
        <taxon>Neoptera</taxon>
        <taxon>Endopterygota</taxon>
        <taxon>Lepidoptera</taxon>
        <taxon>Glossata</taxon>
        <taxon>Ditrysia</taxon>
        <taxon>Noctuoidea</taxon>
        <taxon>Noctuidae</taxon>
        <taxon>Amphipyrinae</taxon>
        <taxon>Spodoptera</taxon>
    </lineage>
</organism>
<dbReference type="EMBL" id="ODYU01010014">
    <property type="protein sequence ID" value="SOQ54816.1"/>
    <property type="molecule type" value="Genomic_DNA"/>
</dbReference>
<dbReference type="AlphaFoldDB" id="A0A2H1WPB3"/>